<dbReference type="InParanoid" id="A0A482WVI8"/>
<gene>
    <name evidence="2" type="ORF">LSTR_LSTR015341</name>
</gene>
<keyword evidence="3" id="KW-1185">Reference proteome</keyword>
<evidence type="ECO:0000313" key="3">
    <source>
        <dbReference type="Proteomes" id="UP000291343"/>
    </source>
</evidence>
<dbReference type="EMBL" id="QKKF02025284">
    <property type="protein sequence ID" value="RZF37151.1"/>
    <property type="molecule type" value="Genomic_DNA"/>
</dbReference>
<name>A0A482WVI8_LAOST</name>
<evidence type="ECO:0000313" key="2">
    <source>
        <dbReference type="EMBL" id="RZF37151.1"/>
    </source>
</evidence>
<feature type="region of interest" description="Disordered" evidence="1">
    <location>
        <begin position="24"/>
        <end position="51"/>
    </location>
</feature>
<accession>A0A482WVI8</accession>
<comment type="caution">
    <text evidence="2">The sequence shown here is derived from an EMBL/GenBank/DDBJ whole genome shotgun (WGS) entry which is preliminary data.</text>
</comment>
<dbReference type="SMR" id="A0A482WVI8"/>
<sequence length="148" mass="15973">MVYPIIPSTGWRVAAERLAACEDKRTASRPRRQAVEGGSSARSSRAQPKAAECGRTENGLCVVGVTAALTPQLPRPECDPNSSRALVAARNTRAILTVLLLLVTIVVVIRDHICQCAIFPDEEPPLGQSPVVCELQRLATMPEDRNTC</sequence>
<dbReference type="AlphaFoldDB" id="A0A482WVI8"/>
<dbReference type="Proteomes" id="UP000291343">
    <property type="component" value="Unassembled WGS sequence"/>
</dbReference>
<protein>
    <submittedName>
        <fullName evidence="2">Uncharacterized protein</fullName>
    </submittedName>
</protein>
<reference evidence="2 3" key="1">
    <citation type="journal article" date="2017" name="Gigascience">
        <title>Genome sequence of the small brown planthopper, Laodelphax striatellus.</title>
        <authorList>
            <person name="Zhu J."/>
            <person name="Jiang F."/>
            <person name="Wang X."/>
            <person name="Yang P."/>
            <person name="Bao Y."/>
            <person name="Zhao W."/>
            <person name="Wang W."/>
            <person name="Lu H."/>
            <person name="Wang Q."/>
            <person name="Cui N."/>
            <person name="Li J."/>
            <person name="Chen X."/>
            <person name="Luo L."/>
            <person name="Yu J."/>
            <person name="Kang L."/>
            <person name="Cui F."/>
        </authorList>
    </citation>
    <scope>NUCLEOTIDE SEQUENCE [LARGE SCALE GENOMIC DNA]</scope>
    <source>
        <strain evidence="2">Lst14</strain>
    </source>
</reference>
<proteinExistence type="predicted"/>
<evidence type="ECO:0000256" key="1">
    <source>
        <dbReference type="SAM" id="MobiDB-lite"/>
    </source>
</evidence>
<organism evidence="2 3">
    <name type="scientific">Laodelphax striatellus</name>
    <name type="common">Small brown planthopper</name>
    <name type="synonym">Delphax striatella</name>
    <dbReference type="NCBI Taxonomy" id="195883"/>
    <lineage>
        <taxon>Eukaryota</taxon>
        <taxon>Metazoa</taxon>
        <taxon>Ecdysozoa</taxon>
        <taxon>Arthropoda</taxon>
        <taxon>Hexapoda</taxon>
        <taxon>Insecta</taxon>
        <taxon>Pterygota</taxon>
        <taxon>Neoptera</taxon>
        <taxon>Paraneoptera</taxon>
        <taxon>Hemiptera</taxon>
        <taxon>Auchenorrhyncha</taxon>
        <taxon>Fulgoroidea</taxon>
        <taxon>Delphacidae</taxon>
        <taxon>Criomorphinae</taxon>
        <taxon>Laodelphax</taxon>
    </lineage>
</organism>